<evidence type="ECO:0000256" key="5">
    <source>
        <dbReference type="SAM" id="Phobius"/>
    </source>
</evidence>
<feature type="transmembrane region" description="Helical" evidence="5">
    <location>
        <begin position="69"/>
        <end position="87"/>
    </location>
</feature>
<dbReference type="GO" id="GO:0006596">
    <property type="term" value="P:polyamine biosynthetic process"/>
    <property type="evidence" value="ECO:0007669"/>
    <property type="project" value="UniProtKB-UniRule"/>
</dbReference>
<evidence type="ECO:0000256" key="3">
    <source>
        <dbReference type="ARBA" id="ARBA00023115"/>
    </source>
</evidence>
<dbReference type="CDD" id="cd02440">
    <property type="entry name" value="AdoMet_MTases"/>
    <property type="match status" value="1"/>
</dbReference>
<evidence type="ECO:0000313" key="8">
    <source>
        <dbReference type="Proteomes" id="UP000229317"/>
    </source>
</evidence>
<dbReference type="AlphaFoldDB" id="A0A2H0KSA5"/>
<keyword evidence="2 4" id="KW-0808">Transferase</keyword>
<gene>
    <name evidence="7" type="ORF">COV84_03350</name>
</gene>
<evidence type="ECO:0000256" key="1">
    <source>
        <dbReference type="ARBA" id="ARBA00007867"/>
    </source>
</evidence>
<feature type="transmembrane region" description="Helical" evidence="5">
    <location>
        <begin position="146"/>
        <end position="166"/>
    </location>
</feature>
<feature type="transmembrane region" description="Helical" evidence="5">
    <location>
        <begin position="172"/>
        <end position="190"/>
    </location>
</feature>
<evidence type="ECO:0000259" key="6">
    <source>
        <dbReference type="PROSITE" id="PS51006"/>
    </source>
</evidence>
<feature type="domain" description="PABS" evidence="6">
    <location>
        <begin position="198"/>
        <end position="448"/>
    </location>
</feature>
<keyword evidence="5" id="KW-0472">Membrane</keyword>
<keyword evidence="5" id="KW-1133">Transmembrane helix</keyword>
<dbReference type="PANTHER" id="PTHR43317">
    <property type="entry name" value="THERMOSPERMINE SYNTHASE ACAULIS5"/>
    <property type="match status" value="1"/>
</dbReference>
<accession>A0A2H0KSA5</accession>
<feature type="transmembrane region" description="Helical" evidence="5">
    <location>
        <begin position="107"/>
        <end position="125"/>
    </location>
</feature>
<evidence type="ECO:0000256" key="2">
    <source>
        <dbReference type="ARBA" id="ARBA00022679"/>
    </source>
</evidence>
<keyword evidence="3 4" id="KW-0620">Polyamine biosynthesis</keyword>
<comment type="similarity">
    <text evidence="1">Belongs to the spermidine/spermine synthase family.</text>
</comment>
<feature type="transmembrane region" description="Helical" evidence="5">
    <location>
        <begin position="36"/>
        <end position="57"/>
    </location>
</feature>
<reference evidence="7 8" key="1">
    <citation type="submission" date="2017-09" db="EMBL/GenBank/DDBJ databases">
        <title>Depth-based differentiation of microbial function through sediment-hosted aquifers and enrichment of novel symbionts in the deep terrestrial subsurface.</title>
        <authorList>
            <person name="Probst A.J."/>
            <person name="Ladd B."/>
            <person name="Jarett J.K."/>
            <person name="Geller-Mcgrath D.E."/>
            <person name="Sieber C.M."/>
            <person name="Emerson J.B."/>
            <person name="Anantharaman K."/>
            <person name="Thomas B.C."/>
            <person name="Malmstrom R."/>
            <person name="Stieglmeier M."/>
            <person name="Klingl A."/>
            <person name="Woyke T."/>
            <person name="Ryan C.M."/>
            <person name="Banfield J.F."/>
        </authorList>
    </citation>
    <scope>NUCLEOTIDE SEQUENCE [LARGE SCALE GENOMIC DNA]</scope>
    <source>
        <strain evidence="7">CG11_big_fil_rev_8_21_14_0_20_40_15</strain>
    </source>
</reference>
<dbReference type="SUPFAM" id="SSF53335">
    <property type="entry name" value="S-adenosyl-L-methionine-dependent methyltransferases"/>
    <property type="match status" value="1"/>
</dbReference>
<protein>
    <submittedName>
        <fullName evidence="7">Spermidine synthase</fullName>
    </submittedName>
</protein>
<dbReference type="Proteomes" id="UP000229317">
    <property type="component" value="Unassembled WGS sequence"/>
</dbReference>
<organism evidence="7 8">
    <name type="scientific">Candidatus Portnoybacteria bacterium CG11_big_fil_rev_8_21_14_0_20_40_15</name>
    <dbReference type="NCBI Taxonomy" id="1974817"/>
    <lineage>
        <taxon>Bacteria</taxon>
        <taxon>Candidatus Portnoyibacteriota</taxon>
    </lineage>
</organism>
<dbReference type="InterPro" id="IPR030374">
    <property type="entry name" value="PABS"/>
</dbReference>
<dbReference type="Gene3D" id="3.40.50.150">
    <property type="entry name" value="Vaccinia Virus protein VP39"/>
    <property type="match status" value="1"/>
</dbReference>
<feature type="active site" description="Proton acceptor" evidence="4">
    <location>
        <position position="363"/>
    </location>
</feature>
<proteinExistence type="inferred from homology"/>
<evidence type="ECO:0000256" key="4">
    <source>
        <dbReference type="PROSITE-ProRule" id="PRU00354"/>
    </source>
</evidence>
<dbReference type="InterPro" id="IPR029063">
    <property type="entry name" value="SAM-dependent_MTases_sf"/>
</dbReference>
<dbReference type="NCBIfam" id="NF037959">
    <property type="entry name" value="MFS_SpdSyn"/>
    <property type="match status" value="1"/>
</dbReference>
<comment type="caution">
    <text evidence="7">The sequence shown here is derived from an EMBL/GenBank/DDBJ whole genome shotgun (WGS) entry which is preliminary data.</text>
</comment>
<feature type="transmembrane region" description="Helical" evidence="5">
    <location>
        <begin position="5"/>
        <end position="24"/>
    </location>
</feature>
<dbReference type="InterPro" id="IPR036259">
    <property type="entry name" value="MFS_trans_sf"/>
</dbReference>
<dbReference type="PROSITE" id="PS51006">
    <property type="entry name" value="PABS_2"/>
    <property type="match status" value="1"/>
</dbReference>
<dbReference type="Pfam" id="PF01564">
    <property type="entry name" value="Spermine_synth"/>
    <property type="match status" value="1"/>
</dbReference>
<dbReference type="GO" id="GO:0010487">
    <property type="term" value="F:thermospermine synthase activity"/>
    <property type="evidence" value="ECO:0007669"/>
    <property type="project" value="TreeGrafter"/>
</dbReference>
<dbReference type="SUPFAM" id="SSF103473">
    <property type="entry name" value="MFS general substrate transporter"/>
    <property type="match status" value="1"/>
</dbReference>
<dbReference type="PANTHER" id="PTHR43317:SF1">
    <property type="entry name" value="THERMOSPERMINE SYNTHASE ACAULIS5"/>
    <property type="match status" value="1"/>
</dbReference>
<dbReference type="EMBL" id="PCVO01000049">
    <property type="protein sequence ID" value="PIQ75029.1"/>
    <property type="molecule type" value="Genomic_DNA"/>
</dbReference>
<sequence>MKKYLLEITVFVTGAAVMILEIVGAKVLASYIGSSIIVWSGLIGVILACLSLGYWYGGKKADQEPSYKIFANIIFFGAVAVFLAAVLKEILPAFLQKNIKNIYFESIFDTLILFGPASFLLAMVSPYAVRLKMVDLEKTGKTVGNLYAISTVGSIFGTFLTGFILLSYFGNFRIILFLAALIFIVSIIVYPKKLFKTKTILFLISIFAILSADRIEAFVGPKDVIRISSQYNNIFISQSIDSSSRRPIRNLWTDPKGIQSAMFLDEDDDLVFQYSKFYRLAEYFNPDIKKSLMLGGGAYTYPNDYLRQYLKASMDIVEIDPKMTETAEKYFNLKQDPRLKIIHEDGRVFLNQTDNKYDAIFIDVFNTYLIPFQLTTEEAAQKMYNALGENGLVMVNIISAINGEKGKFLRAEYATYKKIFPQVYVFSVELYRLSTQTQNLVLLALKSSEKKSFLSDNEEFNYYLSRVWKKEIEQDLPILTDDFAPVDQYLVVAF</sequence>
<name>A0A2H0KSA5_9BACT</name>
<keyword evidence="5" id="KW-0812">Transmembrane</keyword>
<evidence type="ECO:0000313" key="7">
    <source>
        <dbReference type="EMBL" id="PIQ75029.1"/>
    </source>
</evidence>